<dbReference type="GO" id="GO:0005737">
    <property type="term" value="C:cytoplasm"/>
    <property type="evidence" value="ECO:0007669"/>
    <property type="project" value="TreeGrafter"/>
</dbReference>
<keyword evidence="3" id="KW-0479">Metal-binding</keyword>
<dbReference type="AlphaFoldDB" id="D6RTA8"/>
<dbReference type="GO" id="GO:0046872">
    <property type="term" value="F:metal ion binding"/>
    <property type="evidence" value="ECO:0007669"/>
    <property type="project" value="UniProtKB-KW"/>
</dbReference>
<feature type="region of interest" description="Disordered" evidence="8">
    <location>
        <begin position="127"/>
        <end position="157"/>
    </location>
</feature>
<dbReference type="GO" id="GO:0006308">
    <property type="term" value="P:DNA catabolic process"/>
    <property type="evidence" value="ECO:0007669"/>
    <property type="project" value="TreeGrafter"/>
</dbReference>
<dbReference type="SMART" id="SM00479">
    <property type="entry name" value="EXOIII"/>
    <property type="match status" value="1"/>
</dbReference>
<evidence type="ECO:0000256" key="3">
    <source>
        <dbReference type="ARBA" id="ARBA00022723"/>
    </source>
</evidence>
<evidence type="ECO:0000256" key="5">
    <source>
        <dbReference type="ARBA" id="ARBA00022839"/>
    </source>
</evidence>
<dbReference type="EMBL" id="AB525686">
    <property type="protein sequence ID" value="BAJ09462.1"/>
    <property type="molecule type" value="mRNA"/>
</dbReference>
<evidence type="ECO:0000256" key="2">
    <source>
        <dbReference type="ARBA" id="ARBA00022722"/>
    </source>
</evidence>
<dbReference type="PANTHER" id="PTHR13058:SF19">
    <property type="entry name" value="LD40940P"/>
    <property type="match status" value="1"/>
</dbReference>
<accession>D6RTA8</accession>
<evidence type="ECO:0000256" key="6">
    <source>
        <dbReference type="ARBA" id="ARBA00022842"/>
    </source>
</evidence>
<dbReference type="InterPro" id="IPR013520">
    <property type="entry name" value="Ribonucl_H"/>
</dbReference>
<evidence type="ECO:0000256" key="4">
    <source>
        <dbReference type="ARBA" id="ARBA00022801"/>
    </source>
</evidence>
<evidence type="ECO:0000256" key="1">
    <source>
        <dbReference type="ARBA" id="ARBA00001946"/>
    </source>
</evidence>
<dbReference type="InterPro" id="IPR036397">
    <property type="entry name" value="RNaseH_sf"/>
</dbReference>
<gene>
    <name evidence="10" type="primary">Pmn34</name>
</gene>
<keyword evidence="2" id="KW-0540">Nuclease</keyword>
<keyword evidence="6" id="KW-0460">Magnesium</keyword>
<evidence type="ECO:0000313" key="10">
    <source>
        <dbReference type="EMBL" id="BAJ09462.1"/>
    </source>
</evidence>
<feature type="compositionally biased region" description="Polar residues" evidence="8">
    <location>
        <begin position="142"/>
        <end position="157"/>
    </location>
</feature>
<evidence type="ECO:0000256" key="7">
    <source>
        <dbReference type="ARBA" id="ARBA00025769"/>
    </source>
</evidence>
<organism evidence="10">
    <name type="scientific">Physarum polycephalum</name>
    <name type="common">Many-headed slime mold</name>
    <name type="synonym">Badhamia polycephala</name>
    <dbReference type="NCBI Taxonomy" id="5791"/>
    <lineage>
        <taxon>Eukaryota</taxon>
        <taxon>Amoebozoa</taxon>
        <taxon>Evosea</taxon>
        <taxon>Eumycetozoa</taxon>
        <taxon>Myxogastria</taxon>
        <taxon>Myxogastromycetidae</taxon>
        <taxon>Physariida</taxon>
        <taxon>Physaraceae</taxon>
        <taxon>Physarum</taxon>
    </lineage>
</organism>
<proteinExistence type="evidence at transcript level"/>
<dbReference type="InterPro" id="IPR040393">
    <property type="entry name" value="TREX1/2"/>
</dbReference>
<protein>
    <submittedName>
        <fullName evidence="10">Exonuclease motif containing protein Pmn34</fullName>
    </submittedName>
</protein>
<evidence type="ECO:0000256" key="8">
    <source>
        <dbReference type="SAM" id="MobiDB-lite"/>
    </source>
</evidence>
<keyword evidence="4" id="KW-0378">Hydrolase</keyword>
<dbReference type="InterPro" id="IPR012337">
    <property type="entry name" value="RNaseH-like_sf"/>
</dbReference>
<dbReference type="GO" id="GO:0003676">
    <property type="term" value="F:nucleic acid binding"/>
    <property type="evidence" value="ECO:0007669"/>
    <property type="project" value="InterPro"/>
</dbReference>
<dbReference type="PANTHER" id="PTHR13058">
    <property type="entry name" value="THREE PRIME REPAIR EXONUCLEASE 1, 2"/>
    <property type="match status" value="1"/>
</dbReference>
<dbReference type="GO" id="GO:0008296">
    <property type="term" value="F:3'-5'-DNA exonuclease activity"/>
    <property type="evidence" value="ECO:0007669"/>
    <property type="project" value="TreeGrafter"/>
</dbReference>
<feature type="domain" description="Exonuclease" evidence="9">
    <location>
        <begin position="97"/>
        <end position="309"/>
    </location>
</feature>
<comment type="cofactor">
    <cofactor evidence="1">
        <name>Mg(2+)</name>
        <dbReference type="ChEBI" id="CHEBI:18420"/>
    </cofactor>
</comment>
<dbReference type="SUPFAM" id="SSF53098">
    <property type="entry name" value="Ribonuclease H-like"/>
    <property type="match status" value="1"/>
</dbReference>
<sequence length="326" mass="36756">MRSCVARSAATFARNMGASRGPCALVSRVTACPTLNQVTHIHMSTTITTHNGRVITPEKEISLTAQLIPQHVENFPFADSRRFAQRITSGQFKGKLHFFALDFETTGLTRKELPRILEISIEHIPEDKLPELQAPPPPEGAQPSNIDPQSQCSMESPTATDSQYYSLIDPGIPSSIYAYTYHQINRSDVRGKQTMADAFNEIVKWVQKFSSAKQGEEDLFVFVMPHFAKMEKITLAYELSRANLEAPPNWVFVNATNILEKNLPFLDKIQLDHIYSHLYGVAPQRLHRADADTKTVKECLAKVFPDAERFKDAIYLEMAQDVSKFL</sequence>
<keyword evidence="5 10" id="KW-0269">Exonuclease</keyword>
<comment type="similarity">
    <text evidence="7">Belongs to the exonuclease superfamily. TREX family.</text>
</comment>
<name>D6RTA8_PHYPO</name>
<evidence type="ECO:0000259" key="9">
    <source>
        <dbReference type="SMART" id="SM00479"/>
    </source>
</evidence>
<reference evidence="10" key="1">
    <citation type="journal article" date="2009" name="Cytologia">
        <title>New protein Pmn34 with an exonuclease motif localizes in the mitochondrial nucleoid periphery of Physarum polycephalum.</title>
        <authorList>
            <person name="Itoh K."/>
            <person name="Izumi A."/>
            <person name="Mori T."/>
            <person name="Dohmae N."/>
            <person name="Yui R."/>
            <person name="Maeda-Sano K."/>
            <person name="Kanaoka M.M."/>
            <person name="Kuroiwa T."/>
            <person name="Higashiyama T."/>
            <person name="Murakami-Murofushi K."/>
            <person name="Kawano S."/>
            <person name="Sasaki N."/>
        </authorList>
    </citation>
    <scope>NUCLEOTIDE SEQUENCE</scope>
</reference>
<dbReference type="Gene3D" id="3.30.420.10">
    <property type="entry name" value="Ribonuclease H-like superfamily/Ribonuclease H"/>
    <property type="match status" value="1"/>
</dbReference>